<evidence type="ECO:0000313" key="1">
    <source>
        <dbReference type="EMBL" id="KAJ0010473.1"/>
    </source>
</evidence>
<comment type="caution">
    <text evidence="1">The sequence shown here is derived from an EMBL/GenBank/DDBJ whole genome shotgun (WGS) entry which is preliminary data.</text>
</comment>
<proteinExistence type="predicted"/>
<gene>
    <name evidence="1" type="ORF">Pint_33267</name>
</gene>
<dbReference type="Proteomes" id="UP001163603">
    <property type="component" value="Chromosome 14"/>
</dbReference>
<organism evidence="1 2">
    <name type="scientific">Pistacia integerrima</name>
    <dbReference type="NCBI Taxonomy" id="434235"/>
    <lineage>
        <taxon>Eukaryota</taxon>
        <taxon>Viridiplantae</taxon>
        <taxon>Streptophyta</taxon>
        <taxon>Embryophyta</taxon>
        <taxon>Tracheophyta</taxon>
        <taxon>Spermatophyta</taxon>
        <taxon>Magnoliopsida</taxon>
        <taxon>eudicotyledons</taxon>
        <taxon>Gunneridae</taxon>
        <taxon>Pentapetalae</taxon>
        <taxon>rosids</taxon>
        <taxon>malvids</taxon>
        <taxon>Sapindales</taxon>
        <taxon>Anacardiaceae</taxon>
        <taxon>Pistacia</taxon>
    </lineage>
</organism>
<protein>
    <submittedName>
        <fullName evidence="1">Uncharacterized protein</fullName>
    </submittedName>
</protein>
<reference evidence="2" key="1">
    <citation type="journal article" date="2023" name="G3 (Bethesda)">
        <title>Genome assembly and association tests identify interacting loci associated with vigor, precocity, and sex in interspecific pistachio rootstocks.</title>
        <authorList>
            <person name="Palmer W."/>
            <person name="Jacygrad E."/>
            <person name="Sagayaradj S."/>
            <person name="Cavanaugh K."/>
            <person name="Han R."/>
            <person name="Bertier L."/>
            <person name="Beede B."/>
            <person name="Kafkas S."/>
            <person name="Golino D."/>
            <person name="Preece J."/>
            <person name="Michelmore R."/>
        </authorList>
    </citation>
    <scope>NUCLEOTIDE SEQUENCE [LARGE SCALE GENOMIC DNA]</scope>
</reference>
<evidence type="ECO:0000313" key="2">
    <source>
        <dbReference type="Proteomes" id="UP001163603"/>
    </source>
</evidence>
<name>A0ACC0X4C2_9ROSI</name>
<dbReference type="EMBL" id="CM047749">
    <property type="protein sequence ID" value="KAJ0010473.1"/>
    <property type="molecule type" value="Genomic_DNA"/>
</dbReference>
<accession>A0ACC0X4C2</accession>
<keyword evidence="2" id="KW-1185">Reference proteome</keyword>
<sequence>MDTGTNSNQNKINPSNQKEFFFDWMGMNNKILNSLISNRELWFFPEFVLLFNAYKMKSWIIPIKLLLFDFNGNANEKEPASQGNPRSDAQNQVSLGSVLSNQEKDVEENHAGSDMKKRRKKKQYKSNTEAELDFLLKKYFHFQLRWDNSLNEKLMNNIQIDCLLLRLINPREIAISYIQRGEMRLDILMTEKDLTLTELMKKGIVIIEPARLSVKNDGQFFLYQTIGISLVHKNKPQFKFNKRYREKGYVDKKIFDECIPSHQLRTGTKDKKHYDLLVPEKILFPKRRRELRTLICFNSKNRNGMRSYVWDKSKDLAREKKKFINLKFFLWSNYRLEDLVCMNRYWFNTNNGSRFSMVRIHMYPRLKIR</sequence>